<evidence type="ECO:0000313" key="3">
    <source>
        <dbReference type="EMBL" id="EFN53095.1"/>
    </source>
</evidence>
<keyword evidence="4" id="KW-1185">Reference proteome</keyword>
<dbReference type="Gene3D" id="6.10.140.530">
    <property type="match status" value="2"/>
</dbReference>
<feature type="domain" description="Helicase-associated" evidence="2">
    <location>
        <begin position="286"/>
        <end position="348"/>
    </location>
</feature>
<proteinExistence type="predicted"/>
<dbReference type="PANTHER" id="PTHR33418">
    <property type="entry name" value="HELICASE-ASSOCIATED"/>
    <property type="match status" value="1"/>
</dbReference>
<name>E1ZME3_CHLVA</name>
<dbReference type="RefSeq" id="XP_005845197.1">
    <property type="nucleotide sequence ID" value="XM_005845135.1"/>
</dbReference>
<feature type="region of interest" description="Disordered" evidence="1">
    <location>
        <begin position="1"/>
        <end position="43"/>
    </location>
</feature>
<dbReference type="GeneID" id="17352568"/>
<evidence type="ECO:0000313" key="4">
    <source>
        <dbReference type="Proteomes" id="UP000008141"/>
    </source>
</evidence>
<dbReference type="PANTHER" id="PTHR33418:SF1">
    <property type="entry name" value="HELICASE-ASSOCIATED DOMAIN-CONTAINING PROTEIN"/>
    <property type="match status" value="1"/>
</dbReference>
<dbReference type="InterPro" id="IPR005114">
    <property type="entry name" value="Helicase_assoc"/>
</dbReference>
<evidence type="ECO:0000256" key="1">
    <source>
        <dbReference type="SAM" id="MobiDB-lite"/>
    </source>
</evidence>
<dbReference type="eggNOG" id="ENOG502S7R6">
    <property type="taxonomic scope" value="Eukaryota"/>
</dbReference>
<reference evidence="3 4" key="1">
    <citation type="journal article" date="2010" name="Plant Cell">
        <title>The Chlorella variabilis NC64A genome reveals adaptation to photosymbiosis, coevolution with viruses, and cryptic sex.</title>
        <authorList>
            <person name="Blanc G."/>
            <person name="Duncan G."/>
            <person name="Agarkova I."/>
            <person name="Borodovsky M."/>
            <person name="Gurnon J."/>
            <person name="Kuo A."/>
            <person name="Lindquist E."/>
            <person name="Lucas S."/>
            <person name="Pangilinan J."/>
            <person name="Polle J."/>
            <person name="Salamov A."/>
            <person name="Terry A."/>
            <person name="Yamada T."/>
            <person name="Dunigan D.D."/>
            <person name="Grigoriev I.V."/>
            <person name="Claverie J.M."/>
            <person name="Van Etten J.L."/>
        </authorList>
    </citation>
    <scope>NUCLEOTIDE SEQUENCE [LARGE SCALE GENOMIC DNA]</scope>
    <source>
        <strain evidence="3 4">NC64A</strain>
    </source>
</reference>
<dbReference type="EMBL" id="GL433853">
    <property type="protein sequence ID" value="EFN53095.1"/>
    <property type="molecule type" value="Genomic_DNA"/>
</dbReference>
<feature type="domain" description="Helicase-associated" evidence="2">
    <location>
        <begin position="219"/>
        <end position="280"/>
    </location>
</feature>
<protein>
    <recommendedName>
        <fullName evidence="2">Helicase-associated domain-containing protein</fullName>
    </recommendedName>
</protein>
<gene>
    <name evidence="3" type="ORF">CHLNCDRAFT_137419</name>
</gene>
<organism evidence="4">
    <name type="scientific">Chlorella variabilis</name>
    <name type="common">Green alga</name>
    <dbReference type="NCBI Taxonomy" id="554065"/>
    <lineage>
        <taxon>Eukaryota</taxon>
        <taxon>Viridiplantae</taxon>
        <taxon>Chlorophyta</taxon>
        <taxon>core chlorophytes</taxon>
        <taxon>Trebouxiophyceae</taxon>
        <taxon>Chlorellales</taxon>
        <taxon>Chlorellaceae</taxon>
        <taxon>Chlorella clade</taxon>
        <taxon>Chlorella</taxon>
    </lineage>
</organism>
<evidence type="ECO:0000259" key="2">
    <source>
        <dbReference type="Pfam" id="PF03457"/>
    </source>
</evidence>
<sequence>MSRAVGSLTAQTPAAQRPQRQCAAARRPAAATRQPRQALPQRQRHVCCRASATSSEAAQLLDQFWMARGVVDEQQRRQLVAAAGSLQVGESEEQYEQLQLPSLSAAWFLEEQQGSSPEVAAVSRRILALQQLLGGGGEGGVDVVWMVVREPRLLSADFRSIMQRMFDMKVAEGSEGLDVLQLVAQQPALLLQEGAGVSADETAAERLQAWQHGLVSDNSAEWARRYSQLQQYAERYGDAHVGYRDGDDAELTRWAAKQRSEHRSGQLQAAKQEQLQAAGFEFDGETAEWLRWFNEVQAFNVRHGHCQPYPLAHPNDFLLINWCSVQRIMRRCGVLAPERAERLEALGFDWSGADPLS</sequence>
<dbReference type="KEGG" id="cvr:CHLNCDRAFT_137419"/>
<dbReference type="Proteomes" id="UP000008141">
    <property type="component" value="Unassembled WGS sequence"/>
</dbReference>
<dbReference type="OrthoDB" id="43285at2759"/>
<dbReference type="Pfam" id="PF03457">
    <property type="entry name" value="HA"/>
    <property type="match status" value="2"/>
</dbReference>
<feature type="compositionally biased region" description="Low complexity" evidence="1">
    <location>
        <begin position="9"/>
        <end position="41"/>
    </location>
</feature>
<accession>E1ZME3</accession>
<dbReference type="AlphaFoldDB" id="E1ZME3"/>
<dbReference type="InParanoid" id="E1ZME3"/>
<dbReference type="OMA" id="RWATKQR"/>